<comment type="similarity">
    <text evidence="5">Belongs to the helicase family. DinG subfamily.</text>
</comment>
<evidence type="ECO:0000256" key="5">
    <source>
        <dbReference type="ARBA" id="ARBA00038058"/>
    </source>
</evidence>
<evidence type="ECO:0000313" key="9">
    <source>
        <dbReference type="EMBL" id="GAA1620573.1"/>
    </source>
</evidence>
<dbReference type="InterPro" id="IPR011545">
    <property type="entry name" value="DEAD/DEAH_box_helicase_dom"/>
</dbReference>
<dbReference type="InterPro" id="IPR014013">
    <property type="entry name" value="Helic_SF1/SF2_ATP-bd_DinG/Rad3"/>
</dbReference>
<evidence type="ECO:0000256" key="1">
    <source>
        <dbReference type="ARBA" id="ARBA00001966"/>
    </source>
</evidence>
<keyword evidence="3" id="KW-0378">Hydrolase</keyword>
<organism evidence="9 10">
    <name type="scientific">Kribbella alba</name>
    <dbReference type="NCBI Taxonomy" id="190197"/>
    <lineage>
        <taxon>Bacteria</taxon>
        <taxon>Bacillati</taxon>
        <taxon>Actinomycetota</taxon>
        <taxon>Actinomycetes</taxon>
        <taxon>Propionibacteriales</taxon>
        <taxon>Kribbellaceae</taxon>
        <taxon>Kribbella</taxon>
    </lineage>
</organism>
<dbReference type="EC" id="5.6.2.3" evidence="6"/>
<feature type="domain" description="Helicase ATP-binding" evidence="8">
    <location>
        <begin position="10"/>
        <end position="290"/>
    </location>
</feature>
<dbReference type="Proteomes" id="UP001501319">
    <property type="component" value="Unassembled WGS sequence"/>
</dbReference>
<keyword evidence="2" id="KW-0547">Nucleotide-binding</keyword>
<protein>
    <recommendedName>
        <fullName evidence="6">DNA 5'-3' helicase</fullName>
        <ecNumber evidence="6">5.6.2.3</ecNumber>
    </recommendedName>
</protein>
<dbReference type="Pfam" id="PF13307">
    <property type="entry name" value="Helicase_C_2"/>
    <property type="match status" value="1"/>
</dbReference>
<dbReference type="InterPro" id="IPR045028">
    <property type="entry name" value="DinG/Rad3-like"/>
</dbReference>
<dbReference type="SMART" id="SM00487">
    <property type="entry name" value="DEXDc"/>
    <property type="match status" value="1"/>
</dbReference>
<dbReference type="SMART" id="SM00491">
    <property type="entry name" value="HELICc2"/>
    <property type="match status" value="1"/>
</dbReference>
<keyword evidence="10" id="KW-1185">Reference proteome</keyword>
<comment type="cofactor">
    <cofactor evidence="1">
        <name>[4Fe-4S] cluster</name>
        <dbReference type="ChEBI" id="CHEBI:49883"/>
    </cofactor>
</comment>
<dbReference type="GO" id="GO:0004386">
    <property type="term" value="F:helicase activity"/>
    <property type="evidence" value="ECO:0007669"/>
    <property type="project" value="UniProtKB-KW"/>
</dbReference>
<dbReference type="InterPro" id="IPR014001">
    <property type="entry name" value="Helicase_ATP-bd"/>
</dbReference>
<comment type="caution">
    <text evidence="9">The sequence shown here is derived from an EMBL/GenBank/DDBJ whole genome shotgun (WGS) entry which is preliminary data.</text>
</comment>
<dbReference type="PANTHER" id="PTHR11472">
    <property type="entry name" value="DNA REPAIR DEAD HELICASE RAD3/XP-D SUBFAMILY MEMBER"/>
    <property type="match status" value="1"/>
</dbReference>
<keyword evidence="4" id="KW-0067">ATP-binding</keyword>
<accession>A0ABP4QVE9</accession>
<evidence type="ECO:0000313" key="10">
    <source>
        <dbReference type="Proteomes" id="UP001501319"/>
    </source>
</evidence>
<comment type="catalytic activity">
    <reaction evidence="7">
        <text>ATP + H2O = ADP + phosphate + H(+)</text>
        <dbReference type="Rhea" id="RHEA:13065"/>
        <dbReference type="ChEBI" id="CHEBI:15377"/>
        <dbReference type="ChEBI" id="CHEBI:15378"/>
        <dbReference type="ChEBI" id="CHEBI:30616"/>
        <dbReference type="ChEBI" id="CHEBI:43474"/>
        <dbReference type="ChEBI" id="CHEBI:456216"/>
        <dbReference type="EC" id="5.6.2.3"/>
    </reaction>
</comment>
<dbReference type="Pfam" id="PF00270">
    <property type="entry name" value="DEAD"/>
    <property type="match status" value="1"/>
</dbReference>
<evidence type="ECO:0000256" key="4">
    <source>
        <dbReference type="ARBA" id="ARBA00022840"/>
    </source>
</evidence>
<evidence type="ECO:0000256" key="6">
    <source>
        <dbReference type="ARBA" id="ARBA00044969"/>
    </source>
</evidence>
<dbReference type="SUPFAM" id="SSF52540">
    <property type="entry name" value="P-loop containing nucleoside triphosphate hydrolases"/>
    <property type="match status" value="1"/>
</dbReference>
<proteinExistence type="inferred from homology"/>
<evidence type="ECO:0000256" key="3">
    <source>
        <dbReference type="ARBA" id="ARBA00022801"/>
    </source>
</evidence>
<dbReference type="EMBL" id="BAAANE010000002">
    <property type="protein sequence ID" value="GAA1620573.1"/>
    <property type="molecule type" value="Genomic_DNA"/>
</dbReference>
<dbReference type="InterPro" id="IPR027417">
    <property type="entry name" value="P-loop_NTPase"/>
</dbReference>
<dbReference type="Gene3D" id="3.40.50.300">
    <property type="entry name" value="P-loop containing nucleotide triphosphate hydrolases"/>
    <property type="match status" value="2"/>
</dbReference>
<sequence>MGVEVRELLEAAVSGIGGQTRPGQVEMAEAVNGSMEDGSHLLVQAGTGTGKSLGYLVPALLHALEDRRVVVSTATLALQSQLVDRDMPALLEATEKLLPRRPAYAIQKGRNNYACLHRIREGAPDEDGMLIDVPPPGAVGQQVLELRDWAEQQLLDGEAGDRDHAPSHQYQAWQQVAIAARECLGAQKCPYGDECFAEKAKEQARKADIVITNHALLSIDAFENHTVLPEHDVVIVDEAHELPARVTGAAGAELSPQLVERAAKRARRFVDDDNADDLIDASDALRAALDETREGRIEAANGAVLEAAALVRDAARSVYSDLNKKSDDKDDPDGAKRQSKGAVKEIFDVAERVAALSDLDVVWLIDRERFGRELRIAPLTVAGLLRELVLKDRTVVLTSATLTLGGDFDAIARQVGLRPADKLDLGDELPSIDADSETGPLPWRGLDVGSPFEYEKQGILYVAKHLPPPHRDGLGKKQFEEIIDLITAAGGRTLGLFSSRRAAEAATAAVREATELKVLCQGDAQLGELAREFVDDPETSLFGTLSLWQGIDVPGSTCNLVIIDRVPFPRPDEPLMAARQRAVDEAGGNGFMAVAATHAALLLAQGTGRLIRRTTDRGVVAILDPRIVTARYGGYLRASLPPMWPTADREKVLGALKRLQDS</sequence>
<name>A0ABP4QVE9_9ACTN</name>
<dbReference type="InterPro" id="IPR006555">
    <property type="entry name" value="ATP-dep_Helicase_C"/>
</dbReference>
<evidence type="ECO:0000259" key="8">
    <source>
        <dbReference type="PROSITE" id="PS51193"/>
    </source>
</evidence>
<dbReference type="PROSITE" id="PS51193">
    <property type="entry name" value="HELICASE_ATP_BIND_2"/>
    <property type="match status" value="1"/>
</dbReference>
<dbReference type="PANTHER" id="PTHR11472:SF34">
    <property type="entry name" value="REGULATOR OF TELOMERE ELONGATION HELICASE 1"/>
    <property type="match status" value="1"/>
</dbReference>
<evidence type="ECO:0000256" key="2">
    <source>
        <dbReference type="ARBA" id="ARBA00022741"/>
    </source>
</evidence>
<keyword evidence="9" id="KW-0347">Helicase</keyword>
<reference evidence="10" key="1">
    <citation type="journal article" date="2019" name="Int. J. Syst. Evol. Microbiol.">
        <title>The Global Catalogue of Microorganisms (GCM) 10K type strain sequencing project: providing services to taxonomists for standard genome sequencing and annotation.</title>
        <authorList>
            <consortium name="The Broad Institute Genomics Platform"/>
            <consortium name="The Broad Institute Genome Sequencing Center for Infectious Disease"/>
            <person name="Wu L."/>
            <person name="Ma J."/>
        </authorList>
    </citation>
    <scope>NUCLEOTIDE SEQUENCE [LARGE SCALE GENOMIC DNA]</scope>
    <source>
        <strain evidence="10">JCM 14306</strain>
    </source>
</reference>
<evidence type="ECO:0000256" key="7">
    <source>
        <dbReference type="ARBA" id="ARBA00048954"/>
    </source>
</evidence>
<gene>
    <name evidence="9" type="ORF">GCM10009744_04270</name>
</gene>